<dbReference type="EMBL" id="JPKY01000183">
    <property type="protein sequence ID" value="KFH40599.1"/>
    <property type="molecule type" value="Genomic_DNA"/>
</dbReference>
<comment type="caution">
    <text evidence="7">The sequence shown here is derived from an EMBL/GenBank/DDBJ whole genome shotgun (WGS) entry which is preliminary data.</text>
</comment>
<sequence>MTSSSSGDRQLSRRDDGPFVLRPLLDEVPLSADGSPTDVKINCVDYYDHNLYVGTSASELLHFVQIPPDPNDRTGRPVYILASRLRPYYAEPSGSSSGSLPGVQQIVLLPRAGKACIRCNWTVTFYSLPELSPAYGNRKLKNCNWIGGVDLNEPLADDGGGRPATQTVMVSLNRLIQAIRIGEEPRIAHDIPFPGSTLAVRRDSIACVADSKSYSLLDVERQLRIPLMSISSLDESPPPGEIGQAQSLPADAASGISRSNSSAHGGSRPFPSAQGHSRSTSLGGAILGNVRRDQPGEGPTISEQIARMSTPSTPSRSPQPPGDAVAAPPPSTDKPLPGVPPRTGTPSQTTEARAEPRQVFLKPHIASPTPEEFLIIRGTSPVEPCIGMFVNLDGDPTRAPVSFERYPKEVVVDPGSVDLASSQSALQEDDDGFVLASLAKEFGDGVRHGLEIQPLNASDRPESDRHWLEAEGVDKSTVYGIRSLTGAEETEVEEVVTRLCQRRYTPFSSSMETSTVSLKSVDSRTALSMERLSKEKELFERDFDSQDGDSLPDGWEATRNTEAEEFARRLAKAQTKLAVWAGDRIWWAMRNPLVVRYDSVLEAACPDGYANPQHIDRRAIVSVLGAVRRRDARTELEFLTFGYLRQKVGLLLLTSLLRTPEGQEFSDSEMRALEEVLVEGSLDPRVILSLIPGVRNEIIEGHRGIWIYGGVKKTADAFVRSGEFERTAKNAVGTVSPRILHFLRRFLTAWRGMKGLPSVSDESEVFRTVDAALLLVLLELDKSSPKSLGAGGAVRKELNDLVDKGVDCFERAVDLLESYHRLFVLSRLYQSRKMASDVLATWRRIIEGEQDDGQELRDGEQRVREYLTRIRSQPLVQEYGVWLANRNPKLGVQVFTEDNGRAPKFEPAQVVDILREEAPDAVKYYLEHLVFGKGHTGYVNDLIAYYLDVVVDDLQSSQASRDTVMATYDTYRALSAPKPTYRHFLTDNAPPDDEVYHSRLRLLQLLSGAHDYDAQAIKQRISALPPDLLVPETITLAGREHNHKDALRLLVHRLGDYDTAVAYCLRGGASIDSLTNPPTRATSSLPTVDEQRRLFHAVLHEFLRIADVSDRVEQTGALLDRFGGWFEIDEVLSLLPDNWSVDVVAGFLVGAFRRLVTERHESMLVKALSGAENLRVSHDRVVAMDEKGPSIEAPN</sequence>
<dbReference type="OrthoDB" id="5325112at2759"/>
<evidence type="ECO:0000256" key="4">
    <source>
        <dbReference type="ARBA" id="ARBA00022927"/>
    </source>
</evidence>
<evidence type="ECO:0000256" key="3">
    <source>
        <dbReference type="ARBA" id="ARBA00022490"/>
    </source>
</evidence>
<dbReference type="InterPro" id="IPR032914">
    <property type="entry name" value="Vam6/VPS39/TRAP1"/>
</dbReference>
<keyword evidence="8" id="KW-1185">Reference proteome</keyword>
<dbReference type="GO" id="GO:0015031">
    <property type="term" value="P:protein transport"/>
    <property type="evidence" value="ECO:0007669"/>
    <property type="project" value="UniProtKB-KW"/>
</dbReference>
<protein>
    <submittedName>
        <fullName evidence="7">Transforming growth factor-beta receptor-associated protein-like protein</fullName>
    </submittedName>
</protein>
<evidence type="ECO:0000256" key="1">
    <source>
        <dbReference type="ARBA" id="ARBA00004496"/>
    </source>
</evidence>
<keyword evidence="3" id="KW-0963">Cytoplasm</keyword>
<feature type="compositionally biased region" description="Pro residues" evidence="5">
    <location>
        <begin position="317"/>
        <end position="340"/>
    </location>
</feature>
<gene>
    <name evidence="7" type="ORF">ACRE_086970</name>
</gene>
<feature type="domain" description="CNH" evidence="6">
    <location>
        <begin position="38"/>
        <end position="462"/>
    </location>
</feature>
<comment type="subcellular location">
    <subcellularLocation>
        <location evidence="1">Cytoplasm</location>
    </subcellularLocation>
</comment>
<dbReference type="PANTHER" id="PTHR12894">
    <property type="entry name" value="CNH DOMAIN CONTAINING"/>
    <property type="match status" value="1"/>
</dbReference>
<keyword evidence="7" id="KW-0675">Receptor</keyword>
<dbReference type="AlphaFoldDB" id="A0A086SU17"/>
<accession>A0A086SU17</accession>
<evidence type="ECO:0000259" key="6">
    <source>
        <dbReference type="PROSITE" id="PS50219"/>
    </source>
</evidence>
<dbReference type="GO" id="GO:0005737">
    <property type="term" value="C:cytoplasm"/>
    <property type="evidence" value="ECO:0007669"/>
    <property type="project" value="UniProtKB-SubCell"/>
</dbReference>
<reference evidence="8" key="1">
    <citation type="journal article" date="2014" name="Genome Announc.">
        <title>Genome sequence and annotation of Acremonium chrysogenum, producer of the beta-lactam antibiotic cephalosporin C.</title>
        <authorList>
            <person name="Terfehr D."/>
            <person name="Dahlmann T.A."/>
            <person name="Specht T."/>
            <person name="Zadra I."/>
            <person name="Kuernsteiner H."/>
            <person name="Kueck U."/>
        </authorList>
    </citation>
    <scope>NUCLEOTIDE SEQUENCE [LARGE SCALE GENOMIC DNA]</scope>
    <source>
        <strain evidence="8">ATCC 11550 / CBS 779.69 / DSM 880 / IAM 14645 / JCM 23072 / IMI 49137</strain>
    </source>
</reference>
<dbReference type="InterPro" id="IPR001180">
    <property type="entry name" value="CNH_dom"/>
</dbReference>
<dbReference type="GO" id="GO:0006914">
    <property type="term" value="P:autophagy"/>
    <property type="evidence" value="ECO:0007669"/>
    <property type="project" value="TreeGrafter"/>
</dbReference>
<dbReference type="GO" id="GO:0034058">
    <property type="term" value="P:endosomal vesicle fusion"/>
    <property type="evidence" value="ECO:0007669"/>
    <property type="project" value="TreeGrafter"/>
</dbReference>
<dbReference type="STRING" id="857340.A0A086SU17"/>
<evidence type="ECO:0000256" key="5">
    <source>
        <dbReference type="SAM" id="MobiDB-lite"/>
    </source>
</evidence>
<proteinExistence type="predicted"/>
<dbReference type="Proteomes" id="UP000029964">
    <property type="component" value="Unassembled WGS sequence"/>
</dbReference>
<dbReference type="GO" id="GO:0016020">
    <property type="term" value="C:membrane"/>
    <property type="evidence" value="ECO:0007669"/>
    <property type="project" value="TreeGrafter"/>
</dbReference>
<keyword evidence="4" id="KW-0653">Protein transport</keyword>
<dbReference type="PROSITE" id="PS50219">
    <property type="entry name" value="CNH"/>
    <property type="match status" value="1"/>
</dbReference>
<keyword evidence="2" id="KW-0813">Transport</keyword>
<evidence type="ECO:0000313" key="7">
    <source>
        <dbReference type="EMBL" id="KFH40599.1"/>
    </source>
</evidence>
<organism evidence="7 8">
    <name type="scientific">Hapsidospora chrysogenum (strain ATCC 11550 / CBS 779.69 / DSM 880 / IAM 14645 / JCM 23072 / IMI 49137)</name>
    <name type="common">Acremonium chrysogenum</name>
    <dbReference type="NCBI Taxonomy" id="857340"/>
    <lineage>
        <taxon>Eukaryota</taxon>
        <taxon>Fungi</taxon>
        <taxon>Dikarya</taxon>
        <taxon>Ascomycota</taxon>
        <taxon>Pezizomycotina</taxon>
        <taxon>Sordariomycetes</taxon>
        <taxon>Hypocreomycetidae</taxon>
        <taxon>Hypocreales</taxon>
        <taxon>Bionectriaceae</taxon>
        <taxon>Hapsidospora</taxon>
    </lineage>
</organism>
<dbReference type="HOGENOM" id="CLU_008225_0_0_1"/>
<dbReference type="PANTHER" id="PTHR12894:SF27">
    <property type="entry name" value="TRANSFORMING GROWTH FACTOR-BETA RECEPTOR-ASSOCIATED PROTEIN 1"/>
    <property type="match status" value="1"/>
</dbReference>
<name>A0A086SU17_HAPC1</name>
<evidence type="ECO:0000256" key="2">
    <source>
        <dbReference type="ARBA" id="ARBA00022448"/>
    </source>
</evidence>
<feature type="region of interest" description="Disordered" evidence="5">
    <location>
        <begin position="251"/>
        <end position="354"/>
    </location>
</feature>
<evidence type="ECO:0000313" key="8">
    <source>
        <dbReference type="Proteomes" id="UP000029964"/>
    </source>
</evidence>